<dbReference type="Proteomes" id="UP001189429">
    <property type="component" value="Unassembled WGS sequence"/>
</dbReference>
<proteinExistence type="predicted"/>
<dbReference type="PROSITE" id="PS50126">
    <property type="entry name" value="S1"/>
    <property type="match status" value="1"/>
</dbReference>
<dbReference type="CDD" id="cd00164">
    <property type="entry name" value="S1_like"/>
    <property type="match status" value="1"/>
</dbReference>
<reference evidence="2" key="1">
    <citation type="submission" date="2023-10" db="EMBL/GenBank/DDBJ databases">
        <authorList>
            <person name="Chen Y."/>
            <person name="Shah S."/>
            <person name="Dougan E. K."/>
            <person name="Thang M."/>
            <person name="Chan C."/>
        </authorList>
    </citation>
    <scope>NUCLEOTIDE SEQUENCE [LARGE SCALE GENOMIC DNA]</scope>
</reference>
<evidence type="ECO:0000313" key="2">
    <source>
        <dbReference type="EMBL" id="CAK0896745.1"/>
    </source>
</evidence>
<feature type="domain" description="S1 motif" evidence="1">
    <location>
        <begin position="4"/>
        <end position="82"/>
    </location>
</feature>
<evidence type="ECO:0000313" key="3">
    <source>
        <dbReference type="Proteomes" id="UP001189429"/>
    </source>
</evidence>
<evidence type="ECO:0000259" key="1">
    <source>
        <dbReference type="PROSITE" id="PS50126"/>
    </source>
</evidence>
<dbReference type="EMBL" id="CAUYUJ010020234">
    <property type="protein sequence ID" value="CAK0896745.1"/>
    <property type="molecule type" value="Genomic_DNA"/>
</dbReference>
<organism evidence="2 3">
    <name type="scientific">Prorocentrum cordatum</name>
    <dbReference type="NCBI Taxonomy" id="2364126"/>
    <lineage>
        <taxon>Eukaryota</taxon>
        <taxon>Sar</taxon>
        <taxon>Alveolata</taxon>
        <taxon>Dinophyceae</taxon>
        <taxon>Prorocentrales</taxon>
        <taxon>Prorocentraceae</taxon>
        <taxon>Prorocentrum</taxon>
    </lineage>
</organism>
<dbReference type="InterPro" id="IPR012340">
    <property type="entry name" value="NA-bd_OB-fold"/>
</dbReference>
<accession>A0ABN9XFR6</accession>
<gene>
    <name evidence="2" type="ORF">PCOR1329_LOCUS75120</name>
</gene>
<feature type="non-terminal residue" evidence="2">
    <location>
        <position position="1"/>
    </location>
</feature>
<dbReference type="InterPro" id="IPR003029">
    <property type="entry name" value="S1_domain"/>
</dbReference>
<keyword evidence="3" id="KW-1185">Reference proteome</keyword>
<dbReference type="SMART" id="SM00316">
    <property type="entry name" value="S1"/>
    <property type="match status" value="1"/>
</dbReference>
<sequence length="156" mass="16248">VSAAQWLDGTVQEALPHGLVVGVLPQPGAALTAERRGLVYATELDCPSEDPAADFAIGQTVRVRLLDVEPEPGTGLLALSMKSAAAEVAADAEAQAAVAALRAQAPELGDTPAEEPQAEVDEERAAALAALRETRARLKAFLDVPPLQWLPAVVEQ</sequence>
<name>A0ABN9XFR6_9DINO</name>
<protein>
    <recommendedName>
        <fullName evidence="1">S1 motif domain-containing protein</fullName>
    </recommendedName>
</protein>
<feature type="non-terminal residue" evidence="2">
    <location>
        <position position="156"/>
    </location>
</feature>
<comment type="caution">
    <text evidence="2">The sequence shown here is derived from an EMBL/GenBank/DDBJ whole genome shotgun (WGS) entry which is preliminary data.</text>
</comment>
<dbReference type="SUPFAM" id="SSF50249">
    <property type="entry name" value="Nucleic acid-binding proteins"/>
    <property type="match status" value="1"/>
</dbReference>
<dbReference type="Gene3D" id="2.40.50.140">
    <property type="entry name" value="Nucleic acid-binding proteins"/>
    <property type="match status" value="1"/>
</dbReference>